<dbReference type="SUPFAM" id="SSF52540">
    <property type="entry name" value="P-loop containing nucleoside triphosphate hydrolases"/>
    <property type="match status" value="1"/>
</dbReference>
<comment type="similarity">
    <text evidence="1">Belongs to the polyphosphate kinase 2 (PPK2) family. Class I subfamily.</text>
</comment>
<evidence type="ECO:0000256" key="2">
    <source>
        <dbReference type="ARBA" id="ARBA00022679"/>
    </source>
</evidence>
<comment type="caution">
    <text evidence="5">The sequence shown here is derived from an EMBL/GenBank/DDBJ whole genome shotgun (WGS) entry which is preliminary data.</text>
</comment>
<dbReference type="Gene3D" id="3.40.50.300">
    <property type="entry name" value="P-loop containing nucleotide triphosphate hydrolases"/>
    <property type="match status" value="1"/>
</dbReference>
<keyword evidence="6" id="KW-1185">Reference proteome</keyword>
<dbReference type="PANTHER" id="PTHR34383">
    <property type="entry name" value="POLYPHOSPHATE:AMP PHOSPHOTRANSFERASE-RELATED"/>
    <property type="match status" value="1"/>
</dbReference>
<dbReference type="NCBIfam" id="TIGR03709">
    <property type="entry name" value="PPK2_rel_1"/>
    <property type="match status" value="1"/>
</dbReference>
<feature type="domain" description="Polyphosphate kinase-2-related" evidence="4">
    <location>
        <begin position="42"/>
        <end position="262"/>
    </location>
</feature>
<dbReference type="EMBL" id="QUSW01000005">
    <property type="protein sequence ID" value="RQP22983.1"/>
    <property type="molecule type" value="Genomic_DNA"/>
</dbReference>
<name>A0A3N7HMZ1_9BURK</name>
<dbReference type="PANTHER" id="PTHR34383:SF3">
    <property type="entry name" value="POLYPHOSPHATE:AMP PHOSPHOTRANSFERASE"/>
    <property type="match status" value="1"/>
</dbReference>
<dbReference type="InterPro" id="IPR027417">
    <property type="entry name" value="P-loop_NTPase"/>
</dbReference>
<dbReference type="AlphaFoldDB" id="A0A3N7HMZ1"/>
<dbReference type="Pfam" id="PF03976">
    <property type="entry name" value="PPK2"/>
    <property type="match status" value="1"/>
</dbReference>
<protein>
    <submittedName>
        <fullName evidence="5">Polyphosphate--nucleotide phosphotransferase</fullName>
    </submittedName>
</protein>
<sequence>MARTARSPDLGAYQHRTALKRGAKRFSLSDFDPGDKPFSSGDKTRDKAVVAKLAQDLDGLQDLFYADRRFKLLVVLQGTDTSGKDGTIRGVFGQMSALGVQTVGWKAPNDEARARDYLWRIHQRIPACGEVVIFNRSHYEDVLVPVVKGQIGKTETLQRYAQINDFERMLTETGTVILKFMLHISKDEQRARLQERLRDPNKHWKFEGGDLDARKQWDSYQQAYSYAIAATGTPWAPWTIVPADSKTHRNLMIATVVKQALEGLNLRYPPGDPSLAHIVVE</sequence>
<dbReference type="OrthoDB" id="9775224at2"/>
<gene>
    <name evidence="5" type="ORF">DZC73_17790</name>
</gene>
<accession>A0A3N7HMZ1</accession>
<dbReference type="GO" id="GO:0008976">
    <property type="term" value="F:polyphosphate kinase activity"/>
    <property type="evidence" value="ECO:0007669"/>
    <property type="project" value="InterPro"/>
</dbReference>
<organism evidence="5 6">
    <name type="scientific">Piscinibacter terrae</name>
    <dbReference type="NCBI Taxonomy" id="2496871"/>
    <lineage>
        <taxon>Bacteria</taxon>
        <taxon>Pseudomonadati</taxon>
        <taxon>Pseudomonadota</taxon>
        <taxon>Betaproteobacteria</taxon>
        <taxon>Burkholderiales</taxon>
        <taxon>Sphaerotilaceae</taxon>
        <taxon>Piscinibacter</taxon>
    </lineage>
</organism>
<keyword evidence="2 5" id="KW-0808">Transferase</keyword>
<evidence type="ECO:0000256" key="1">
    <source>
        <dbReference type="ARBA" id="ARBA00009924"/>
    </source>
</evidence>
<dbReference type="PIRSF" id="PIRSF028756">
    <property type="entry name" value="PPK2_prd"/>
    <property type="match status" value="1"/>
</dbReference>
<dbReference type="InterPro" id="IPR022300">
    <property type="entry name" value="PPK2-rel_1"/>
</dbReference>
<dbReference type="RefSeq" id="WP_124541727.1">
    <property type="nucleotide sequence ID" value="NZ_QUSW01000005.1"/>
</dbReference>
<reference evidence="5 6" key="2">
    <citation type="submission" date="2018-12" db="EMBL/GenBank/DDBJ databases">
        <title>Rhizobacter gummiphilus sp. nov., a rubber-degrading bacterium isolated from the soil of a botanical garden in Japan.</title>
        <authorList>
            <person name="Shunsuke S.S."/>
        </authorList>
    </citation>
    <scope>NUCLEOTIDE SEQUENCE [LARGE SCALE GENOMIC DNA]</scope>
    <source>
        <strain evidence="5 6">S-16</strain>
    </source>
</reference>
<dbReference type="GO" id="GO:0006797">
    <property type="term" value="P:polyphosphate metabolic process"/>
    <property type="evidence" value="ECO:0007669"/>
    <property type="project" value="InterPro"/>
</dbReference>
<reference evidence="5 6" key="1">
    <citation type="submission" date="2018-08" db="EMBL/GenBank/DDBJ databases">
        <authorList>
            <person name="Khan S.A."/>
            <person name="Jeon C.O."/>
            <person name="Chun B.H."/>
            <person name="Jeong S.E."/>
        </authorList>
    </citation>
    <scope>NUCLEOTIDE SEQUENCE [LARGE SCALE GENOMIC DNA]</scope>
    <source>
        <strain evidence="5 6">S-16</strain>
    </source>
</reference>
<dbReference type="InterPro" id="IPR022488">
    <property type="entry name" value="PPK2-related"/>
</dbReference>
<dbReference type="InterPro" id="IPR016898">
    <property type="entry name" value="Polyphosphate_phosphotransfera"/>
</dbReference>
<evidence type="ECO:0000256" key="3">
    <source>
        <dbReference type="ARBA" id="ARBA00022777"/>
    </source>
</evidence>
<evidence type="ECO:0000313" key="6">
    <source>
        <dbReference type="Proteomes" id="UP000267464"/>
    </source>
</evidence>
<dbReference type="Proteomes" id="UP000267464">
    <property type="component" value="Unassembled WGS sequence"/>
</dbReference>
<evidence type="ECO:0000313" key="5">
    <source>
        <dbReference type="EMBL" id="RQP22983.1"/>
    </source>
</evidence>
<keyword evidence="3" id="KW-0418">Kinase</keyword>
<proteinExistence type="inferred from homology"/>
<evidence type="ECO:0000259" key="4">
    <source>
        <dbReference type="Pfam" id="PF03976"/>
    </source>
</evidence>